<evidence type="ECO:0000256" key="1">
    <source>
        <dbReference type="ARBA" id="ARBA00022729"/>
    </source>
</evidence>
<proteinExistence type="predicted"/>
<evidence type="ECO:0000259" key="3">
    <source>
        <dbReference type="Pfam" id="PF22904"/>
    </source>
</evidence>
<name>A0A1B0DB56_PHLPP</name>
<dbReference type="Pfam" id="PF22898">
    <property type="entry name" value="NOMO1-like_1st"/>
    <property type="match status" value="1"/>
</dbReference>
<evidence type="ECO:0000313" key="7">
    <source>
        <dbReference type="Proteomes" id="UP000092462"/>
    </source>
</evidence>
<dbReference type="InterPro" id="IPR056191">
    <property type="entry name" value="NOMO_12th"/>
</dbReference>
<organism evidence="6 7">
    <name type="scientific">Phlebotomus papatasi</name>
    <name type="common">Sandfly</name>
    <dbReference type="NCBI Taxonomy" id="29031"/>
    <lineage>
        <taxon>Eukaryota</taxon>
        <taxon>Metazoa</taxon>
        <taxon>Ecdysozoa</taxon>
        <taxon>Arthropoda</taxon>
        <taxon>Hexapoda</taxon>
        <taxon>Insecta</taxon>
        <taxon>Pterygota</taxon>
        <taxon>Neoptera</taxon>
        <taxon>Endopterygota</taxon>
        <taxon>Diptera</taxon>
        <taxon>Nematocera</taxon>
        <taxon>Psychodoidea</taxon>
        <taxon>Psychodidae</taxon>
        <taxon>Phlebotomus</taxon>
        <taxon>Phlebotomus</taxon>
    </lineage>
</organism>
<dbReference type="AlphaFoldDB" id="A0A1B0DB56"/>
<dbReference type="InterPro" id="IPR056190">
    <property type="entry name" value="NOMO_5th"/>
</dbReference>
<dbReference type="Proteomes" id="UP000092462">
    <property type="component" value="Unassembled WGS sequence"/>
</dbReference>
<feature type="domain" description="NOMO-like N-terminal beta-sandwich" evidence="2">
    <location>
        <begin position="30"/>
        <end position="114"/>
    </location>
</feature>
<dbReference type="Pfam" id="PF23194">
    <property type="entry name" value="NOMO_5th"/>
    <property type="match status" value="1"/>
</dbReference>
<dbReference type="PANTHER" id="PTHR23303">
    <property type="entry name" value="CARBOXYPEPTIDASE REGULATORY REGION-CONTAINING"/>
    <property type="match status" value="1"/>
</dbReference>
<dbReference type="Pfam" id="PF22904">
    <property type="entry name" value="NOMO1-like_2nd"/>
    <property type="match status" value="2"/>
</dbReference>
<dbReference type="InterPro" id="IPR008969">
    <property type="entry name" value="CarboxyPept-like_regulatory"/>
</dbReference>
<dbReference type="InterPro" id="IPR055075">
    <property type="entry name" value="NOMO-like_N"/>
</dbReference>
<dbReference type="VEuPathDB" id="VectorBase:PPAPM1_003560"/>
<dbReference type="SUPFAM" id="SSF49478">
    <property type="entry name" value="Cna protein B-type domain"/>
    <property type="match status" value="1"/>
</dbReference>
<reference evidence="6" key="1">
    <citation type="submission" date="2022-08" db="UniProtKB">
        <authorList>
            <consortium name="EnsemblMetazoa"/>
        </authorList>
    </citation>
    <scope>IDENTIFICATION</scope>
    <source>
        <strain evidence="6">Israel</strain>
    </source>
</reference>
<dbReference type="Pfam" id="PF13620">
    <property type="entry name" value="CarboxypepD_reg"/>
    <property type="match status" value="1"/>
</dbReference>
<dbReference type="GO" id="GO:0030246">
    <property type="term" value="F:carbohydrate binding"/>
    <property type="evidence" value="ECO:0007669"/>
    <property type="project" value="InterPro"/>
</dbReference>
<accession>A0A1B0DB56</accession>
<dbReference type="InterPro" id="IPR013784">
    <property type="entry name" value="Carb-bd-like_fold"/>
</dbReference>
<dbReference type="EnsemblMetazoa" id="PPAI004953-RA">
    <property type="protein sequence ID" value="PPAI004953-PA"/>
    <property type="gene ID" value="PPAI004953"/>
</dbReference>
<dbReference type="SUPFAM" id="SSF49452">
    <property type="entry name" value="Starch-binding domain-like"/>
    <property type="match status" value="1"/>
</dbReference>
<dbReference type="PANTHER" id="PTHR23303:SF14">
    <property type="entry name" value="BOS COMPLEX SUBUNIT NOMO1-RELATED"/>
    <property type="match status" value="1"/>
</dbReference>
<dbReference type="VEuPathDB" id="VectorBase:PPAI004953"/>
<evidence type="ECO:0000259" key="4">
    <source>
        <dbReference type="Pfam" id="PF23192"/>
    </source>
</evidence>
<dbReference type="SUPFAM" id="SSF49464">
    <property type="entry name" value="Carboxypeptidase regulatory domain-like"/>
    <property type="match status" value="2"/>
</dbReference>
<protein>
    <recommendedName>
        <fullName evidence="8">ER membrane protein complex subunit 7 beta-sandwich domain-containing protein</fullName>
    </recommendedName>
</protein>
<dbReference type="EMBL" id="AJVK01000763">
    <property type="status" value="NOT_ANNOTATED_CDS"/>
    <property type="molecule type" value="Genomic_DNA"/>
</dbReference>
<dbReference type="InterPro" id="IPR055074">
    <property type="entry name" value="NOMO1-3_2nd"/>
</dbReference>
<evidence type="ECO:0000313" key="6">
    <source>
        <dbReference type="EnsemblMetazoa" id="PPAI004953-PA"/>
    </source>
</evidence>
<keyword evidence="1" id="KW-0732">Signal</keyword>
<evidence type="ECO:0008006" key="8">
    <source>
        <dbReference type="Google" id="ProtNLM"/>
    </source>
</evidence>
<sequence length="1105" mass="122393">MVRIAWVEFFLIVFLIPLKVVICEEILGCGGFIKSHAAIDFSKVEIKLFTKQGSLKDKTDCSPSNGYYFIPLYDKGEYILKISPPPGWSFEPEEVELDFNGENDVCSLGRDVNFVFKGFGINGRVTILGQKNEGAQGVRVELDDSKNEDVRRTVTDSLGNFFFTPVIPGSYRIRVSHDRWHFEKSEITVEVSSGNTELPENALQVTGFDILGRVLSDGQSFGNIAVALLPEKGVKHSPKCMTSQSMDISSERGYSGMPICISTSDLQSGSFVFSGVNPGKYLIKPFFTQTDIKYNIEPEFLEVLVEKDTIEIPEHFEVKGFSVIGRVLTSKSSQKGIKNAIVKLDGIQVAATGDDGTYKFDNIKSGSHMIQVTAENVQFNDISVEIAANNPRIPDILVSEFKVCGQVVSSVSHRVSIVGERGFHVDLETPAEGSGGWCTYLPNGKYTVQVLLSEAEKNSGMQFIPQKQNIEVNSSPLSGILFTQLRASVSGEVMCLPDANTACKDITITLNSVDMTGNGNGQYISAVLKNGQFTFTDVMPGKYEATVQDTSLCWESSRYLFSVQSAVETIPAFIHSGYKVTIIASHVVQMKYLWKKAPANATASKEDLQVGLNFFCVPKEGPYSVEFQWNHQYDPKEIPKEFSTGATAPYFVTFSKHRSILGRIEPPVAGVQLKLTFPNNPELIDLLTESDSKGEFKFTAVDASVDIDITASKESYEFSALDRNTNVIRAKKLCEIVATLRDDAGNLLSGVLLSLSGGESYRKNLVTGDDGVIKFHSLSPSQYFLKPMMKEYKFDPVSKIIDVGEGATINGELIGRRVSFSVFGSVLSLNGEPFGNVLVEALSPDHHEETNSDANGQYRIRGLQPGHTYDIQVKKSGNSQVDRTIPSKRVIEMTNSDVKDATIIAISPLGFIDVSARIMASNNQHYKSLKISLYKKGNIDKPVYSQRIDSPLNLKSNINPGVMVFFPRIPFDGKSIYHVDLRTTLSEKNFKFKQPSVQFIANESTIFVELNFNADVRTTDGDLNPNSIAALVLILLIGFGFMKQDLVIAWGKIAWDRIYAAVQDAIDKRKQKEITKFDENFDEKELERLAKSINSVKKKKIKKIN</sequence>
<feature type="domain" description="NOMO second beta-sandwich" evidence="3">
    <location>
        <begin position="116"/>
        <end position="202"/>
    </location>
</feature>
<evidence type="ECO:0000259" key="5">
    <source>
        <dbReference type="Pfam" id="PF23194"/>
    </source>
</evidence>
<feature type="domain" description="NOMO second beta-sandwich" evidence="3">
    <location>
        <begin position="319"/>
        <end position="394"/>
    </location>
</feature>
<feature type="domain" description="NOMO C-terminal transthyretin-like" evidence="4">
    <location>
        <begin position="913"/>
        <end position="1014"/>
    </location>
</feature>
<dbReference type="GO" id="GO:0005789">
    <property type="term" value="C:endoplasmic reticulum membrane"/>
    <property type="evidence" value="ECO:0007669"/>
    <property type="project" value="TreeGrafter"/>
</dbReference>
<keyword evidence="7" id="KW-1185">Reference proteome</keyword>
<evidence type="ECO:0000259" key="2">
    <source>
        <dbReference type="Pfam" id="PF22898"/>
    </source>
</evidence>
<feature type="domain" description="NOMO fifth transthyretin-like" evidence="5">
    <location>
        <begin position="402"/>
        <end position="482"/>
    </location>
</feature>
<dbReference type="Pfam" id="PF23192">
    <property type="entry name" value="NOMO_12th"/>
    <property type="match status" value="1"/>
</dbReference>
<dbReference type="Gene3D" id="2.60.40.1120">
    <property type="entry name" value="Carboxypeptidase-like, regulatory domain"/>
    <property type="match status" value="3"/>
</dbReference>
<dbReference type="InterPro" id="IPR051417">
    <property type="entry name" value="SDr/BOS_complex"/>
</dbReference>